<keyword evidence="2" id="KW-1185">Reference proteome</keyword>
<evidence type="ECO:0000313" key="1">
    <source>
        <dbReference type="EMBL" id="VEJ09726.1"/>
    </source>
</evidence>
<gene>
    <name evidence="1" type="ORF">NCTC12871_01209</name>
</gene>
<protein>
    <submittedName>
        <fullName evidence="1">Mu-like prophage host-nuclease inhibitor protein Gam</fullName>
    </submittedName>
</protein>
<dbReference type="Proteomes" id="UP000279799">
    <property type="component" value="Chromosome"/>
</dbReference>
<proteinExistence type="predicted"/>
<dbReference type="GO" id="GO:0003690">
    <property type="term" value="F:double-stranded DNA binding"/>
    <property type="evidence" value="ECO:0007669"/>
    <property type="project" value="InterPro"/>
</dbReference>
<dbReference type="AlphaFoldDB" id="A0A448TUW8"/>
<dbReference type="GO" id="GO:0042262">
    <property type="term" value="P:DNA protection"/>
    <property type="evidence" value="ECO:0007669"/>
    <property type="project" value="InterPro"/>
</dbReference>
<dbReference type="KEGG" id="adp:NCTC12871_01209"/>
<dbReference type="EMBL" id="LR134510">
    <property type="protein sequence ID" value="VEJ09726.1"/>
    <property type="molecule type" value="Genomic_DNA"/>
</dbReference>
<dbReference type="RefSeq" id="WP_126599887.1">
    <property type="nucleotide sequence ID" value="NZ_LR134510.1"/>
</dbReference>
<reference evidence="1 2" key="1">
    <citation type="submission" date="2018-12" db="EMBL/GenBank/DDBJ databases">
        <authorList>
            <consortium name="Pathogen Informatics"/>
        </authorList>
    </citation>
    <scope>NUCLEOTIDE SEQUENCE [LARGE SCALE GENOMIC DNA]</scope>
    <source>
        <strain evidence="1 2">NCTC12871</strain>
    </source>
</reference>
<dbReference type="Pfam" id="PF07352">
    <property type="entry name" value="Phage_Mu_Gam"/>
    <property type="match status" value="1"/>
</dbReference>
<dbReference type="SUPFAM" id="SSF161266">
    <property type="entry name" value="Gam-like"/>
    <property type="match status" value="1"/>
</dbReference>
<sequence length="172" mass="19575">MAKPTKVRLKKPALTETIHCREEVEVAITKIGNLQREYLRLQVQQNDEIAQITDHYAPKLLAYKEQITHLQDAVQAWCEANRAELTQNGKSKTAKFNTGNVQWRQCPPSVIARGIPTILENLKLLGLSRFIRNKEEINKEAMLLEPDLANTVNGISIKQGVEDFVITPFEQQ</sequence>
<name>A0A448TUW8_9PAST</name>
<accession>A0A448TUW8</accession>
<evidence type="ECO:0000313" key="2">
    <source>
        <dbReference type="Proteomes" id="UP000279799"/>
    </source>
</evidence>
<dbReference type="OrthoDB" id="8141487at2"/>
<organism evidence="1 2">
    <name type="scientific">Actinobacillus delphinicola</name>
    <dbReference type="NCBI Taxonomy" id="51161"/>
    <lineage>
        <taxon>Bacteria</taxon>
        <taxon>Pseudomonadati</taxon>
        <taxon>Pseudomonadota</taxon>
        <taxon>Gammaproteobacteria</taxon>
        <taxon>Pasteurellales</taxon>
        <taxon>Pasteurellaceae</taxon>
        <taxon>Actinobacillus</taxon>
    </lineage>
</organism>
<dbReference type="InterPro" id="IPR009951">
    <property type="entry name" value="Host-nuc_inhib_Gam"/>
</dbReference>
<dbReference type="Gene3D" id="1.20.5.170">
    <property type="match status" value="1"/>
</dbReference>